<organism evidence="1">
    <name type="scientific">Bionectria ochroleuca</name>
    <name type="common">Gliocladium roseum</name>
    <dbReference type="NCBI Taxonomy" id="29856"/>
    <lineage>
        <taxon>Eukaryota</taxon>
        <taxon>Fungi</taxon>
        <taxon>Dikarya</taxon>
        <taxon>Ascomycota</taxon>
        <taxon>Pezizomycotina</taxon>
        <taxon>Sordariomycetes</taxon>
        <taxon>Hypocreomycetidae</taxon>
        <taxon>Hypocreales</taxon>
        <taxon>Bionectriaceae</taxon>
        <taxon>Clonostachys</taxon>
    </lineage>
</organism>
<dbReference type="PANTHER" id="PTHR38790:SF4">
    <property type="entry name" value="2EXR DOMAIN-CONTAINING PROTEIN"/>
    <property type="match status" value="1"/>
</dbReference>
<dbReference type="AlphaFoldDB" id="A0A0B7KJK5"/>
<name>A0A0B7KJK5_BIOOC</name>
<sequence>MVRRLPTKTQLRRACERVYWAFYVIFAEVRDRQRQWWDDKRYDKRSAQKLGEKCFSSRPHPQSTTTQGPRSFFTRIPPEVRRRILVEAFGQQTIHLDLTFWWKPGWRSPTWVWFNWICHSDKPGQLHPWRWKKKREGVVNNRQIYESGPRKPLDCPRSPGVAAPHRGRCRRKCHVGASGWLLSCRQANIEGLEVLYRTNTICMDSPILLNGLQDILSPEKLSLLTSLEITVTPILHPAYFFEGLYDDSRLKQGSILFPSMKQLHFVIDHHQHPSLYYDSLDNYPILYALVKRLVFPGTEVIISCGDKREYLVYSERAYGECWEPGSTLPYELLQ</sequence>
<protein>
    <submittedName>
        <fullName evidence="1">Uncharacterized protein</fullName>
    </submittedName>
</protein>
<evidence type="ECO:0000313" key="1">
    <source>
        <dbReference type="EMBL" id="CEO55060.1"/>
    </source>
</evidence>
<accession>A0A0B7KJK5</accession>
<reference evidence="1" key="1">
    <citation type="submission" date="2015-01" db="EMBL/GenBank/DDBJ databases">
        <authorList>
            <person name="Durling Mikael"/>
        </authorList>
    </citation>
    <scope>NUCLEOTIDE SEQUENCE</scope>
</reference>
<gene>
    <name evidence="1" type="ORF">BN869_000011118_1</name>
</gene>
<dbReference type="PANTHER" id="PTHR38790">
    <property type="entry name" value="2EXR DOMAIN-CONTAINING PROTEIN-RELATED"/>
    <property type="match status" value="1"/>
</dbReference>
<proteinExistence type="predicted"/>
<dbReference type="EMBL" id="CDPU01000048">
    <property type="protein sequence ID" value="CEO55060.1"/>
    <property type="molecule type" value="Genomic_DNA"/>
</dbReference>